<evidence type="ECO:0000256" key="4">
    <source>
        <dbReference type="ARBA" id="ARBA00023136"/>
    </source>
</evidence>
<evidence type="ECO:0000256" key="3">
    <source>
        <dbReference type="ARBA" id="ARBA00022989"/>
    </source>
</evidence>
<feature type="transmembrane region" description="Helical" evidence="5">
    <location>
        <begin position="30"/>
        <end position="48"/>
    </location>
</feature>
<dbReference type="InterPro" id="IPR003844">
    <property type="entry name" value="UPF0060"/>
</dbReference>
<dbReference type="Proteomes" id="UP001057520">
    <property type="component" value="Chromosome"/>
</dbReference>
<keyword evidence="3 5" id="KW-1133">Transmembrane helix</keyword>
<keyword evidence="4 5" id="KW-0472">Membrane</keyword>
<dbReference type="Pfam" id="PF02694">
    <property type="entry name" value="UPF0060"/>
    <property type="match status" value="1"/>
</dbReference>
<comment type="similarity">
    <text evidence="5">Belongs to the UPF0060 family.</text>
</comment>
<feature type="transmembrane region" description="Helical" evidence="5">
    <location>
        <begin position="86"/>
        <end position="104"/>
    </location>
</feature>
<dbReference type="InterPro" id="IPR037185">
    <property type="entry name" value="EmrE-like"/>
</dbReference>
<keyword evidence="7" id="KW-1185">Reference proteome</keyword>
<organism evidence="6 7">
    <name type="scientific">Caulobacter segnis</name>
    <dbReference type="NCBI Taxonomy" id="88688"/>
    <lineage>
        <taxon>Bacteria</taxon>
        <taxon>Pseudomonadati</taxon>
        <taxon>Pseudomonadota</taxon>
        <taxon>Alphaproteobacteria</taxon>
        <taxon>Caulobacterales</taxon>
        <taxon>Caulobacteraceae</taxon>
        <taxon>Caulobacter</taxon>
    </lineage>
</organism>
<dbReference type="NCBIfam" id="NF002586">
    <property type="entry name" value="PRK02237.1"/>
    <property type="match status" value="1"/>
</dbReference>
<protein>
    <submittedName>
        <fullName evidence="6">YnfA family protein</fullName>
    </submittedName>
</protein>
<keyword evidence="1 5" id="KW-1003">Cell membrane</keyword>
<evidence type="ECO:0000256" key="5">
    <source>
        <dbReference type="HAMAP-Rule" id="MF_00010"/>
    </source>
</evidence>
<keyword evidence="2 5" id="KW-0812">Transmembrane</keyword>
<dbReference type="EMBL" id="CP096040">
    <property type="protein sequence ID" value="USQ97892.1"/>
    <property type="molecule type" value="Genomic_DNA"/>
</dbReference>
<evidence type="ECO:0000256" key="1">
    <source>
        <dbReference type="ARBA" id="ARBA00022475"/>
    </source>
</evidence>
<sequence length="108" mass="11328">MRAFAIYALAALAEIGGCYAFWAWLRLGKSPAWAGAGTLSLIVFALLLTRVDASVAGRAFAAYGGIYIVASIAWMQLVENARPDRWDLIGGAVCLAGAAIILLGPRTA</sequence>
<accession>A0ABY4ZYK7</accession>
<name>A0ABY4ZYK7_9CAUL</name>
<dbReference type="SUPFAM" id="SSF103481">
    <property type="entry name" value="Multidrug resistance efflux transporter EmrE"/>
    <property type="match status" value="1"/>
</dbReference>
<dbReference type="HAMAP" id="MF_00010">
    <property type="entry name" value="UPF0060"/>
    <property type="match status" value="1"/>
</dbReference>
<dbReference type="PANTHER" id="PTHR36116:SF1">
    <property type="entry name" value="UPF0060 MEMBRANE PROTEIN YNFA"/>
    <property type="match status" value="1"/>
</dbReference>
<reference evidence="6 7" key="1">
    <citation type="submission" date="2022-04" db="EMBL/GenBank/DDBJ databases">
        <title>Genome sequence of soybean root-associated Caulobacter segnis RL271.</title>
        <authorList>
            <person name="Longley R."/>
            <person name="Bonito G."/>
            <person name="Trigodet F."/>
            <person name="Crosson S."/>
            <person name="Fiebig A."/>
        </authorList>
    </citation>
    <scope>NUCLEOTIDE SEQUENCE [LARGE SCALE GENOMIC DNA]</scope>
    <source>
        <strain evidence="6 7">RL271</strain>
    </source>
</reference>
<evidence type="ECO:0000313" key="7">
    <source>
        <dbReference type="Proteomes" id="UP001057520"/>
    </source>
</evidence>
<comment type="subcellular location">
    <subcellularLocation>
        <location evidence="5">Cell membrane</location>
        <topology evidence="5">Multi-pass membrane protein</topology>
    </subcellularLocation>
</comment>
<gene>
    <name evidence="6" type="ORF">MZV50_10280</name>
</gene>
<evidence type="ECO:0000256" key="2">
    <source>
        <dbReference type="ARBA" id="ARBA00022692"/>
    </source>
</evidence>
<proteinExistence type="inferred from homology"/>
<feature type="transmembrane region" description="Helical" evidence="5">
    <location>
        <begin position="55"/>
        <end position="74"/>
    </location>
</feature>
<evidence type="ECO:0000313" key="6">
    <source>
        <dbReference type="EMBL" id="USQ97892.1"/>
    </source>
</evidence>
<dbReference type="PANTHER" id="PTHR36116">
    <property type="entry name" value="UPF0060 MEMBRANE PROTEIN YNFA"/>
    <property type="match status" value="1"/>
</dbReference>